<gene>
    <name evidence="2" type="ORF">MOVS_01370</name>
    <name evidence="3" type="ORF">NCTC11227_00287</name>
</gene>
<dbReference type="EMBL" id="CP011158">
    <property type="protein sequence ID" value="ANB90866.1"/>
    <property type="molecule type" value="Genomic_DNA"/>
</dbReference>
<proteinExistence type="predicted"/>
<dbReference type="AlphaFoldDB" id="A0A378PIR2"/>
<dbReference type="Proteomes" id="UP000255102">
    <property type="component" value="Unassembled WGS sequence"/>
</dbReference>
<sequence length="133" mass="14415">MRLQFVTSDDFDKKSPLYYMLGGFSLKCIHTGKNIVLRQENLAHVNEIITQDGDYQPSMIDGALLGGALAIATESMFAGMAGAVVGSLLGVNKMHLLQLIFDDGRSLIVKASSKDTQKIKHHAKSTDYLTLGG</sequence>
<evidence type="ECO:0000256" key="1">
    <source>
        <dbReference type="SAM" id="Phobius"/>
    </source>
</evidence>
<keyword evidence="1" id="KW-1133">Transmembrane helix</keyword>
<dbReference type="RefSeq" id="WP_063513453.1">
    <property type="nucleotide sequence ID" value="NZ_CP011158.1"/>
</dbReference>
<dbReference type="EMBL" id="UGPW01000001">
    <property type="protein sequence ID" value="STY86308.1"/>
    <property type="molecule type" value="Genomic_DNA"/>
</dbReference>
<organism evidence="3 5">
    <name type="scientific">Moraxella ovis</name>
    <dbReference type="NCBI Taxonomy" id="29433"/>
    <lineage>
        <taxon>Bacteria</taxon>
        <taxon>Pseudomonadati</taxon>
        <taxon>Pseudomonadota</taxon>
        <taxon>Gammaproteobacteria</taxon>
        <taxon>Moraxellales</taxon>
        <taxon>Moraxellaceae</taxon>
        <taxon>Moraxella</taxon>
    </lineage>
</organism>
<keyword evidence="1" id="KW-0812">Transmembrane</keyword>
<name>A0A378PIR2_9GAMM</name>
<evidence type="ECO:0000313" key="2">
    <source>
        <dbReference type="EMBL" id="ANB90866.1"/>
    </source>
</evidence>
<evidence type="ECO:0000313" key="5">
    <source>
        <dbReference type="Proteomes" id="UP000255102"/>
    </source>
</evidence>
<keyword evidence="1" id="KW-0472">Membrane</keyword>
<protein>
    <submittedName>
        <fullName evidence="3">Uncharacterized protein</fullName>
    </submittedName>
</protein>
<dbReference type="Proteomes" id="UP000076765">
    <property type="component" value="Chromosome"/>
</dbReference>
<reference evidence="2 4" key="1">
    <citation type="submission" date="2015-04" db="EMBL/GenBank/DDBJ databases">
        <authorList>
            <person name="Calcutt M.J."/>
            <person name="Foecking M.F."/>
        </authorList>
    </citation>
    <scope>NUCLEOTIDE SEQUENCE [LARGE SCALE GENOMIC DNA]</scope>
    <source>
        <strain evidence="2 4">199/55</strain>
    </source>
</reference>
<feature type="transmembrane region" description="Helical" evidence="1">
    <location>
        <begin position="63"/>
        <end position="91"/>
    </location>
</feature>
<accession>A0A378PIR2</accession>
<reference evidence="3 5" key="2">
    <citation type="submission" date="2018-06" db="EMBL/GenBank/DDBJ databases">
        <authorList>
            <consortium name="Pathogen Informatics"/>
            <person name="Doyle S."/>
        </authorList>
    </citation>
    <scope>NUCLEOTIDE SEQUENCE [LARGE SCALE GENOMIC DNA]</scope>
    <source>
        <strain evidence="3 5">NCTC11227</strain>
    </source>
</reference>
<evidence type="ECO:0000313" key="4">
    <source>
        <dbReference type="Proteomes" id="UP000076765"/>
    </source>
</evidence>
<dbReference type="STRING" id="29433.MOVS_01370"/>
<dbReference type="KEGG" id="moi:MOVS_01370"/>
<keyword evidence="4" id="KW-1185">Reference proteome</keyword>
<evidence type="ECO:0000313" key="3">
    <source>
        <dbReference type="EMBL" id="STY86308.1"/>
    </source>
</evidence>